<keyword evidence="2" id="KW-1185">Reference proteome</keyword>
<proteinExistence type="predicted"/>
<organism evidence="1 2">
    <name type="scientific">Zophobas morio</name>
    <dbReference type="NCBI Taxonomy" id="2755281"/>
    <lineage>
        <taxon>Eukaryota</taxon>
        <taxon>Metazoa</taxon>
        <taxon>Ecdysozoa</taxon>
        <taxon>Arthropoda</taxon>
        <taxon>Hexapoda</taxon>
        <taxon>Insecta</taxon>
        <taxon>Pterygota</taxon>
        <taxon>Neoptera</taxon>
        <taxon>Endopterygota</taxon>
        <taxon>Coleoptera</taxon>
        <taxon>Polyphaga</taxon>
        <taxon>Cucujiformia</taxon>
        <taxon>Tenebrionidae</taxon>
        <taxon>Zophobas</taxon>
    </lineage>
</organism>
<name>A0AA38M2U5_9CUCU</name>
<dbReference type="Proteomes" id="UP001168821">
    <property type="component" value="Unassembled WGS sequence"/>
</dbReference>
<protein>
    <submittedName>
        <fullName evidence="1">Uncharacterized protein</fullName>
    </submittedName>
</protein>
<reference evidence="1" key="1">
    <citation type="journal article" date="2023" name="G3 (Bethesda)">
        <title>Whole genome assemblies of Zophobas morio and Tenebrio molitor.</title>
        <authorList>
            <person name="Kaur S."/>
            <person name="Stinson S.A."/>
            <person name="diCenzo G.C."/>
        </authorList>
    </citation>
    <scope>NUCLEOTIDE SEQUENCE</scope>
    <source>
        <strain evidence="1">QUZm001</strain>
    </source>
</reference>
<accession>A0AA38M2U5</accession>
<evidence type="ECO:0000313" key="1">
    <source>
        <dbReference type="EMBL" id="KAJ3640357.1"/>
    </source>
</evidence>
<dbReference type="AlphaFoldDB" id="A0AA38M2U5"/>
<comment type="caution">
    <text evidence="1">The sequence shown here is derived from an EMBL/GenBank/DDBJ whole genome shotgun (WGS) entry which is preliminary data.</text>
</comment>
<sequence>MEDKTYGVKTHLIEEFKQFQISRRKVTMAFVNNCVLAINATPMRTRVVALNAVISIDPFPLFQGGITGFQIPPQRLDLTGYNWVIIRLHPALTITLMFDSPDLKNEFIGKLNL</sequence>
<dbReference type="EMBL" id="JALNTZ010000010">
    <property type="protein sequence ID" value="KAJ3640357.1"/>
    <property type="molecule type" value="Genomic_DNA"/>
</dbReference>
<gene>
    <name evidence="1" type="ORF">Zmor_003659</name>
</gene>
<evidence type="ECO:0000313" key="2">
    <source>
        <dbReference type="Proteomes" id="UP001168821"/>
    </source>
</evidence>